<gene>
    <name evidence="2" type="ORF">Pla123a_36970</name>
</gene>
<name>A0A5C5YG17_9BACT</name>
<dbReference type="EMBL" id="SJPO01000009">
    <property type="protein sequence ID" value="TWT73803.1"/>
    <property type="molecule type" value="Genomic_DNA"/>
</dbReference>
<dbReference type="Proteomes" id="UP000318478">
    <property type="component" value="Unassembled WGS sequence"/>
</dbReference>
<protein>
    <submittedName>
        <fullName evidence="2">Uncharacterized protein</fullName>
    </submittedName>
</protein>
<evidence type="ECO:0000313" key="2">
    <source>
        <dbReference type="EMBL" id="TWT73803.1"/>
    </source>
</evidence>
<dbReference type="AlphaFoldDB" id="A0A5C5YG17"/>
<sequence length="192" mass="19904">MLLAAYAAAATGLPLRGPAPPRAAAERFPCEDCGCGCGSAEVCWTNCCCNSLSERLAWAAREDIRPPQHVLSKAQCAGHDVSRWIPTASPVTLVAEAAEPKKKACCCCAKKSAPTPNGQSDREQDSSDGSQGWRSLTCNGVLSLWVSLSVALPPAEDESPALPRAVATRLAAAPLFDGCSFPPATPPPDAAS</sequence>
<feature type="region of interest" description="Disordered" evidence="1">
    <location>
        <begin position="112"/>
        <end position="131"/>
    </location>
</feature>
<accession>A0A5C5YG17</accession>
<evidence type="ECO:0000256" key="1">
    <source>
        <dbReference type="SAM" id="MobiDB-lite"/>
    </source>
</evidence>
<keyword evidence="3" id="KW-1185">Reference proteome</keyword>
<reference evidence="2 3" key="1">
    <citation type="submission" date="2019-02" db="EMBL/GenBank/DDBJ databases">
        <title>Deep-cultivation of Planctomycetes and their phenomic and genomic characterization uncovers novel biology.</title>
        <authorList>
            <person name="Wiegand S."/>
            <person name="Jogler M."/>
            <person name="Boedeker C."/>
            <person name="Pinto D."/>
            <person name="Vollmers J."/>
            <person name="Rivas-Marin E."/>
            <person name="Kohn T."/>
            <person name="Peeters S.H."/>
            <person name="Heuer A."/>
            <person name="Rast P."/>
            <person name="Oberbeckmann S."/>
            <person name="Bunk B."/>
            <person name="Jeske O."/>
            <person name="Meyerdierks A."/>
            <person name="Storesund J.E."/>
            <person name="Kallscheuer N."/>
            <person name="Luecker S."/>
            <person name="Lage O.M."/>
            <person name="Pohl T."/>
            <person name="Merkel B.J."/>
            <person name="Hornburger P."/>
            <person name="Mueller R.-W."/>
            <person name="Bruemmer F."/>
            <person name="Labrenz M."/>
            <person name="Spormann A.M."/>
            <person name="Op Den Camp H."/>
            <person name="Overmann J."/>
            <person name="Amann R."/>
            <person name="Jetten M.S.M."/>
            <person name="Mascher T."/>
            <person name="Medema M.H."/>
            <person name="Devos D.P."/>
            <person name="Kaster A.-K."/>
            <person name="Ovreas L."/>
            <person name="Rohde M."/>
            <person name="Galperin M.Y."/>
            <person name="Jogler C."/>
        </authorList>
    </citation>
    <scope>NUCLEOTIDE SEQUENCE [LARGE SCALE GENOMIC DNA]</scope>
    <source>
        <strain evidence="2 3">Pla123a</strain>
    </source>
</reference>
<comment type="caution">
    <text evidence="2">The sequence shown here is derived from an EMBL/GenBank/DDBJ whole genome shotgun (WGS) entry which is preliminary data.</text>
</comment>
<proteinExistence type="predicted"/>
<organism evidence="2 3">
    <name type="scientific">Posidoniimonas polymericola</name>
    <dbReference type="NCBI Taxonomy" id="2528002"/>
    <lineage>
        <taxon>Bacteria</taxon>
        <taxon>Pseudomonadati</taxon>
        <taxon>Planctomycetota</taxon>
        <taxon>Planctomycetia</taxon>
        <taxon>Pirellulales</taxon>
        <taxon>Lacipirellulaceae</taxon>
        <taxon>Posidoniimonas</taxon>
    </lineage>
</organism>
<evidence type="ECO:0000313" key="3">
    <source>
        <dbReference type="Proteomes" id="UP000318478"/>
    </source>
</evidence>